<sequence>MSSEPWKKSTDFGRSFFLFDNLFHQKNLKVPQIINLEAKLDEVKKGLENIQNDLKQFVTKDDLRVYATKADLEKLATKDDLKNLLTKTDFKEFITNNVFCLF</sequence>
<feature type="coiled-coil region" evidence="1">
    <location>
        <begin position="33"/>
        <end position="60"/>
    </location>
</feature>
<evidence type="ECO:0000313" key="2">
    <source>
        <dbReference type="EMBL" id="CAF1011573.1"/>
    </source>
</evidence>
<evidence type="ECO:0000256" key="1">
    <source>
        <dbReference type="SAM" id="Coils"/>
    </source>
</evidence>
<name>A0A814HL38_9BILA</name>
<dbReference type="Proteomes" id="UP000663879">
    <property type="component" value="Unassembled WGS sequence"/>
</dbReference>
<proteinExistence type="predicted"/>
<protein>
    <submittedName>
        <fullName evidence="2">Uncharacterized protein</fullName>
    </submittedName>
</protein>
<comment type="caution">
    <text evidence="2">The sequence shown here is derived from an EMBL/GenBank/DDBJ whole genome shotgun (WGS) entry which is preliminary data.</text>
</comment>
<accession>A0A814HL38</accession>
<reference evidence="2" key="1">
    <citation type="submission" date="2021-02" db="EMBL/GenBank/DDBJ databases">
        <authorList>
            <person name="Nowell W R."/>
        </authorList>
    </citation>
    <scope>NUCLEOTIDE SEQUENCE</scope>
    <source>
        <strain evidence="2">Ploen Becks lab</strain>
    </source>
</reference>
<dbReference type="AlphaFoldDB" id="A0A814HL38"/>
<keyword evidence="1" id="KW-0175">Coiled coil</keyword>
<dbReference type="EMBL" id="CAJNOC010004154">
    <property type="protein sequence ID" value="CAF1011573.1"/>
    <property type="molecule type" value="Genomic_DNA"/>
</dbReference>
<evidence type="ECO:0000313" key="3">
    <source>
        <dbReference type="Proteomes" id="UP000663879"/>
    </source>
</evidence>
<organism evidence="2 3">
    <name type="scientific">Brachionus calyciflorus</name>
    <dbReference type="NCBI Taxonomy" id="104777"/>
    <lineage>
        <taxon>Eukaryota</taxon>
        <taxon>Metazoa</taxon>
        <taxon>Spiralia</taxon>
        <taxon>Gnathifera</taxon>
        <taxon>Rotifera</taxon>
        <taxon>Eurotatoria</taxon>
        <taxon>Monogononta</taxon>
        <taxon>Pseudotrocha</taxon>
        <taxon>Ploima</taxon>
        <taxon>Brachionidae</taxon>
        <taxon>Brachionus</taxon>
    </lineage>
</organism>
<gene>
    <name evidence="2" type="ORF">OXX778_LOCUS16919</name>
</gene>
<keyword evidence="3" id="KW-1185">Reference proteome</keyword>